<dbReference type="EMBL" id="CABFNS010000414">
    <property type="protein sequence ID" value="VUC21567.1"/>
    <property type="molecule type" value="Genomic_DNA"/>
</dbReference>
<name>A0ABY6TSF1_BIOOC</name>
<protein>
    <submittedName>
        <fullName evidence="2">Uncharacterized protein</fullName>
    </submittedName>
</protein>
<evidence type="ECO:0000256" key="1">
    <source>
        <dbReference type="SAM" id="SignalP"/>
    </source>
</evidence>
<organism evidence="2 3">
    <name type="scientific">Bionectria ochroleuca</name>
    <name type="common">Gliocladium roseum</name>
    <dbReference type="NCBI Taxonomy" id="29856"/>
    <lineage>
        <taxon>Eukaryota</taxon>
        <taxon>Fungi</taxon>
        <taxon>Dikarya</taxon>
        <taxon>Ascomycota</taxon>
        <taxon>Pezizomycotina</taxon>
        <taxon>Sordariomycetes</taxon>
        <taxon>Hypocreomycetidae</taxon>
        <taxon>Hypocreales</taxon>
        <taxon>Bionectriaceae</taxon>
        <taxon>Clonostachys</taxon>
    </lineage>
</organism>
<evidence type="ECO:0000313" key="3">
    <source>
        <dbReference type="Proteomes" id="UP000766486"/>
    </source>
</evidence>
<sequence length="207" mass="22543">MNSVKNIVFLGLMGGALAIPKPTTNQNHTKINYPTDVGCGEVNVFYTGFPAHHQMVIDQGYNVTAVDISLRNEAANLVKAGFNVYGPDQPVSNIADRMAGTQWGIDAVGWGQRGAGNAEVTYRFEDNLHQYRESAPLTPTVFNWGPDTLSESITRRVPLNEDCTDKPGKLLATFPKAYEEICDPSLCEKITVITNGSLEDLLKGPNA</sequence>
<proteinExistence type="predicted"/>
<accession>A0ABY6TSF1</accession>
<gene>
    <name evidence="2" type="ORF">CLO192961_LOCUS58319</name>
</gene>
<keyword evidence="1" id="KW-0732">Signal</keyword>
<keyword evidence="3" id="KW-1185">Reference proteome</keyword>
<feature type="chain" id="PRO_5045465538" evidence="1">
    <location>
        <begin position="19"/>
        <end position="207"/>
    </location>
</feature>
<dbReference type="Proteomes" id="UP000766486">
    <property type="component" value="Unassembled WGS sequence"/>
</dbReference>
<feature type="signal peptide" evidence="1">
    <location>
        <begin position="1"/>
        <end position="18"/>
    </location>
</feature>
<comment type="caution">
    <text evidence="2">The sequence shown here is derived from an EMBL/GenBank/DDBJ whole genome shotgun (WGS) entry which is preliminary data.</text>
</comment>
<reference evidence="2 3" key="1">
    <citation type="submission" date="2019-06" db="EMBL/GenBank/DDBJ databases">
        <authorList>
            <person name="Broberg M."/>
        </authorList>
    </citation>
    <scope>NUCLEOTIDE SEQUENCE [LARGE SCALE GENOMIC DNA]</scope>
</reference>
<evidence type="ECO:0000313" key="2">
    <source>
        <dbReference type="EMBL" id="VUC21567.1"/>
    </source>
</evidence>